<sequence>MESSMNAKQKYIKQQIFALLRESDMTDKQIDELVADWKFKQQCEKTNRILRQVNSRGAYAFT</sequence>
<dbReference type="EMBL" id="ABXW01000017">
    <property type="protein sequence ID" value="EEB46841.1"/>
    <property type="molecule type" value="Genomic_DNA"/>
</dbReference>
<reference evidence="1 2" key="2">
    <citation type="submission" date="2008-10" db="EMBL/GenBank/DDBJ databases">
        <authorList>
            <person name="Fulton L."/>
            <person name="Clifton S."/>
            <person name="Fulton B."/>
            <person name="Xu J."/>
            <person name="Minx P."/>
            <person name="Pepin K.H."/>
            <person name="Johnson M."/>
            <person name="Bhonagiri V."/>
            <person name="Nash W.E."/>
            <person name="Mardis E.R."/>
            <person name="Wilson R.K."/>
        </authorList>
    </citation>
    <scope>NUCLEOTIDE SEQUENCE [LARGE SCALE GENOMIC DNA]</scope>
    <source>
        <strain evidence="1 2">DSM 30120</strain>
    </source>
</reference>
<dbReference type="AlphaFoldDB" id="B6XCU3"/>
<comment type="caution">
    <text evidence="1">The sequence shown here is derived from an EMBL/GenBank/DDBJ whole genome shotgun (WGS) entry which is preliminary data.</text>
</comment>
<name>B6XCU3_9GAMM</name>
<proteinExistence type="predicted"/>
<organism evidence="1 2">
    <name type="scientific">Providencia alcalifaciens DSM 30120</name>
    <dbReference type="NCBI Taxonomy" id="520999"/>
    <lineage>
        <taxon>Bacteria</taxon>
        <taxon>Pseudomonadati</taxon>
        <taxon>Pseudomonadota</taxon>
        <taxon>Gammaproteobacteria</taxon>
        <taxon>Enterobacterales</taxon>
        <taxon>Morganellaceae</taxon>
        <taxon>Providencia</taxon>
    </lineage>
</organism>
<gene>
    <name evidence="1" type="ORF">PROVALCAL_01159</name>
</gene>
<accession>B6XCU3</accession>
<reference evidence="1 2" key="1">
    <citation type="submission" date="2008-10" db="EMBL/GenBank/DDBJ databases">
        <title>Draft genome sequence of Providencia alcalifaciens (DSM 30120).</title>
        <authorList>
            <person name="Sudarsanam P."/>
            <person name="Ley R."/>
            <person name="Guruge J."/>
            <person name="Turnbaugh P.J."/>
            <person name="Mahowald M."/>
            <person name="Liep D."/>
            <person name="Gordon J."/>
        </authorList>
    </citation>
    <scope>NUCLEOTIDE SEQUENCE [LARGE SCALE GENOMIC DNA]</scope>
    <source>
        <strain evidence="1 2">DSM 30120</strain>
    </source>
</reference>
<evidence type="ECO:0000313" key="2">
    <source>
        <dbReference type="Proteomes" id="UP000003729"/>
    </source>
</evidence>
<protein>
    <submittedName>
        <fullName evidence="1">Uncharacterized protein</fullName>
    </submittedName>
</protein>
<evidence type="ECO:0000313" key="1">
    <source>
        <dbReference type="EMBL" id="EEB46841.1"/>
    </source>
</evidence>
<dbReference type="Proteomes" id="UP000003729">
    <property type="component" value="Unassembled WGS sequence"/>
</dbReference>